<protein>
    <recommendedName>
        <fullName evidence="2">SGNH hydrolase-type esterase domain-containing protein</fullName>
    </recommendedName>
</protein>
<dbReference type="eggNOG" id="COG2755">
    <property type="taxonomic scope" value="Bacteria"/>
</dbReference>
<dbReference type="AlphaFoldDB" id="A0A1Y3QVA5"/>
<keyword evidence="1" id="KW-0732">Signal</keyword>
<evidence type="ECO:0000256" key="1">
    <source>
        <dbReference type="SAM" id="SignalP"/>
    </source>
</evidence>
<reference evidence="4" key="1">
    <citation type="submission" date="2017-04" db="EMBL/GenBank/DDBJ databases">
        <title>Function of individual gut microbiota members based on whole genome sequencing of pure cultures obtained from chicken caecum.</title>
        <authorList>
            <person name="Medvecky M."/>
            <person name="Cejkova D."/>
            <person name="Polansky O."/>
            <person name="Karasova D."/>
            <person name="Kubasova T."/>
            <person name="Cizek A."/>
            <person name="Rychlik I."/>
        </authorList>
    </citation>
    <scope>NUCLEOTIDE SEQUENCE [LARGE SCALE GENOMIC DNA]</scope>
    <source>
        <strain evidence="4">An90</strain>
    </source>
</reference>
<feature type="domain" description="SGNH hydrolase-type esterase" evidence="2">
    <location>
        <begin position="34"/>
        <end position="223"/>
    </location>
</feature>
<dbReference type="InterPro" id="IPR036514">
    <property type="entry name" value="SGNH_hydro_sf"/>
</dbReference>
<organism evidence="3 4">
    <name type="scientific">Alistipes onderdonkii</name>
    <dbReference type="NCBI Taxonomy" id="328813"/>
    <lineage>
        <taxon>Bacteria</taxon>
        <taxon>Pseudomonadati</taxon>
        <taxon>Bacteroidota</taxon>
        <taxon>Bacteroidia</taxon>
        <taxon>Bacteroidales</taxon>
        <taxon>Rikenellaceae</taxon>
        <taxon>Alistipes</taxon>
    </lineage>
</organism>
<gene>
    <name evidence="3" type="ORF">B5G41_07965</name>
</gene>
<accession>A0A1Y3QVA5</accession>
<evidence type="ECO:0000313" key="3">
    <source>
        <dbReference type="EMBL" id="OUN03612.1"/>
    </source>
</evidence>
<evidence type="ECO:0000259" key="2">
    <source>
        <dbReference type="Pfam" id="PF13472"/>
    </source>
</evidence>
<dbReference type="SUPFAM" id="SSF52266">
    <property type="entry name" value="SGNH hydrolase"/>
    <property type="match status" value="1"/>
</dbReference>
<dbReference type="Pfam" id="PF13472">
    <property type="entry name" value="Lipase_GDSL_2"/>
    <property type="match status" value="1"/>
</dbReference>
<name>A0A1Y3QVA5_9BACT</name>
<evidence type="ECO:0000313" key="4">
    <source>
        <dbReference type="Proteomes" id="UP000195772"/>
    </source>
</evidence>
<dbReference type="InterPro" id="IPR013830">
    <property type="entry name" value="SGNH_hydro"/>
</dbReference>
<dbReference type="GO" id="GO:0004622">
    <property type="term" value="F:phosphatidylcholine lysophospholipase activity"/>
    <property type="evidence" value="ECO:0007669"/>
    <property type="project" value="TreeGrafter"/>
</dbReference>
<sequence length="459" mass="51840">MKRILLSLAAALCMCASAAAQTVAPFKDGDRAVFLGNSITDGGHYHSYIWLYYMTRFPYMDLRVMNAGIGGETAGDMYKRLDGDVLSKRPTVLTVTFGMNDTGYMEYNGDDAGAFGEKKYRECYDNFKKMEKRLQTLDGVRVVMLGGSPYDETAQIENNAPLRGKNAVMDRVVGFQKESAAANGWEFVDFSAPMVEIGRRVQAGQPSFSLSMGDRIHPDNDGHMVMAYLYLKAQGFAGREVADVQIDAAKAKVLKAGNCEITGLRRNGREISFDYLAEALPYPLDTLTHGMGSKRSQAEATKLVPFIEEMNREMLTVKGLKGDYTLYIDGERIGTWSGKQLGEGINLAELQTPQYRQAMEVMHLNEYRWEIERNFRDYAWVQYDFFQNKGLLDANDAHAVSVLDAEKGKNIWLQIHRENYAKLMLPHVRKARAQQMELLVETIYEINKPQTRKVVLRPN</sequence>
<dbReference type="PANTHER" id="PTHR30383">
    <property type="entry name" value="THIOESTERASE 1/PROTEASE 1/LYSOPHOSPHOLIPASE L1"/>
    <property type="match status" value="1"/>
</dbReference>
<dbReference type="RefSeq" id="WP_162608904.1">
    <property type="nucleotide sequence ID" value="NZ_NFHB01000004.1"/>
</dbReference>
<dbReference type="CDD" id="cd01834">
    <property type="entry name" value="SGNH_hydrolase_like_2"/>
    <property type="match status" value="1"/>
</dbReference>
<dbReference type="Gene3D" id="3.40.50.1110">
    <property type="entry name" value="SGNH hydrolase"/>
    <property type="match status" value="1"/>
</dbReference>
<dbReference type="InterPro" id="IPR051532">
    <property type="entry name" value="Ester_Hydrolysis_Enzymes"/>
</dbReference>
<comment type="caution">
    <text evidence="3">The sequence shown here is derived from an EMBL/GenBank/DDBJ whole genome shotgun (WGS) entry which is preliminary data.</text>
</comment>
<feature type="signal peptide" evidence="1">
    <location>
        <begin position="1"/>
        <end position="20"/>
    </location>
</feature>
<proteinExistence type="predicted"/>
<dbReference type="Proteomes" id="UP000195772">
    <property type="component" value="Unassembled WGS sequence"/>
</dbReference>
<dbReference type="EMBL" id="NFHB01000004">
    <property type="protein sequence ID" value="OUN03612.1"/>
    <property type="molecule type" value="Genomic_DNA"/>
</dbReference>
<dbReference type="PANTHER" id="PTHR30383:SF5">
    <property type="entry name" value="SGNH HYDROLASE-TYPE ESTERASE DOMAIN-CONTAINING PROTEIN"/>
    <property type="match status" value="1"/>
</dbReference>
<feature type="chain" id="PRO_5012034035" description="SGNH hydrolase-type esterase domain-containing protein" evidence="1">
    <location>
        <begin position="21"/>
        <end position="459"/>
    </location>
</feature>